<dbReference type="EMBL" id="AM849034">
    <property type="protein sequence ID" value="CAQ01446.1"/>
    <property type="molecule type" value="Genomic_DNA"/>
</dbReference>
<evidence type="ECO:0000313" key="3">
    <source>
        <dbReference type="EMBL" id="CAQ01446.1"/>
    </source>
</evidence>
<dbReference type="CDD" id="cd08556">
    <property type="entry name" value="GDPD"/>
    <property type="match status" value="1"/>
</dbReference>
<dbReference type="AlphaFoldDB" id="B0RI19"/>
<dbReference type="InterPro" id="IPR000760">
    <property type="entry name" value="Inositol_monophosphatase-like"/>
</dbReference>
<dbReference type="PROSITE" id="PS51704">
    <property type="entry name" value="GP_PDE"/>
    <property type="match status" value="1"/>
</dbReference>
<protein>
    <submittedName>
        <fullName evidence="3">Monophosphatase/phosphodiesterase bifunctional enzyme</fullName>
    </submittedName>
</protein>
<gene>
    <name evidence="3" type="ordered locus">CMS1334</name>
</gene>
<feature type="binding site" evidence="1">
    <location>
        <position position="459"/>
    </location>
    <ligand>
        <name>Mg(2+)</name>
        <dbReference type="ChEBI" id="CHEBI:18420"/>
        <label>1</label>
        <note>catalytic</note>
    </ligand>
</feature>
<proteinExistence type="predicted"/>
<comment type="cofactor">
    <cofactor evidence="1">
        <name>Mg(2+)</name>
        <dbReference type="ChEBI" id="CHEBI:18420"/>
    </cofactor>
</comment>
<feature type="region of interest" description="Disordered" evidence="2">
    <location>
        <begin position="517"/>
        <end position="545"/>
    </location>
</feature>
<dbReference type="PANTHER" id="PTHR46211:SF1">
    <property type="entry name" value="GLYCEROPHOSPHODIESTER PHOSPHODIESTERASE, CYTOPLASMIC"/>
    <property type="match status" value="1"/>
</dbReference>
<dbReference type="HOGENOM" id="CLU_513595_0_0_11"/>
<dbReference type="PRINTS" id="PR00377">
    <property type="entry name" value="IMPHPHTASES"/>
</dbReference>
<dbReference type="GeneID" id="29471882"/>
<dbReference type="GO" id="GO:0046872">
    <property type="term" value="F:metal ion binding"/>
    <property type="evidence" value="ECO:0007669"/>
    <property type="project" value="UniProtKB-KW"/>
</dbReference>
<dbReference type="GO" id="GO:0006629">
    <property type="term" value="P:lipid metabolic process"/>
    <property type="evidence" value="ECO:0007669"/>
    <property type="project" value="InterPro"/>
</dbReference>
<dbReference type="PANTHER" id="PTHR46211">
    <property type="entry name" value="GLYCEROPHOSPHORYL DIESTER PHOSPHODIESTERASE"/>
    <property type="match status" value="1"/>
</dbReference>
<evidence type="ECO:0000256" key="1">
    <source>
        <dbReference type="PIRSR" id="PIRSR600760-2"/>
    </source>
</evidence>
<organism evidence="3 4">
    <name type="scientific">Clavibacter sepedonicus</name>
    <name type="common">Clavibacter michiganensis subsp. sepedonicus</name>
    <dbReference type="NCBI Taxonomy" id="31964"/>
    <lineage>
        <taxon>Bacteria</taxon>
        <taxon>Bacillati</taxon>
        <taxon>Actinomycetota</taxon>
        <taxon>Actinomycetes</taxon>
        <taxon>Micrococcales</taxon>
        <taxon>Microbacteriaceae</taxon>
        <taxon>Clavibacter</taxon>
    </lineage>
</organism>
<keyword evidence="4" id="KW-1185">Reference proteome</keyword>
<feature type="binding site" evidence="1">
    <location>
        <position position="308"/>
    </location>
    <ligand>
        <name>Mg(2+)</name>
        <dbReference type="ChEBI" id="CHEBI:18420"/>
        <label>1</label>
        <note>catalytic</note>
    </ligand>
</feature>
<dbReference type="Gene3D" id="3.40.190.80">
    <property type="match status" value="1"/>
</dbReference>
<sequence length="545" mass="56337">MTAATAHRGDSSRHRENTLTAIRSAAEAGARTIEVDVHVTRDGHVVLLHDDTLERLWGVDARIADLDLADARALGGGSSRIPLLAEALELLAGTDVELVIDMASGDPAAAAHAVVAAAPRTPRVAWCGHLDGMRVIRELDPAAVIWLPWSDPQPPTADDLAELRPAVVNMPHLVVGRALVDAVHGLGARVAAWTVDEPAQMEWLASIGVDAITTNELTTLLEVLARRRADPAAADARATAPEAERTRARAAARDLAARAVHHVRSHAVGAVTTKANPADHVTEIDRAVERDVRAVVGAQFPHHVLVGEEYGGEAVPGRPCWYLDPVDGTANLANGVPWTSFSLALVVDGEPVVGVVADPWRGTVVEAAAGEGTWSADARLDLAATPGGVHAPDADPLRGRMVSTELAGHAPWPGMLPLLDALAARYCTTRIMGSGTLTVAGIALGHGAGAVIGSFGPVDHLAATLIVREAGGVVLDADGEDTLFPASGGVLAARHRRTAEALHTLWRAGVVDATSAALPSAEPTGSAPAEPAPAEPAPAEPAPAA</sequence>
<dbReference type="Proteomes" id="UP000001318">
    <property type="component" value="Chromosome"/>
</dbReference>
<dbReference type="SUPFAM" id="SSF56655">
    <property type="entry name" value="Carbohydrate phosphatase"/>
    <property type="match status" value="1"/>
</dbReference>
<feature type="binding site" evidence="1">
    <location>
        <position position="324"/>
    </location>
    <ligand>
        <name>Mg(2+)</name>
        <dbReference type="ChEBI" id="CHEBI:18420"/>
        <label>1</label>
        <note>catalytic</note>
    </ligand>
</feature>
<dbReference type="STRING" id="31964.CMS1334"/>
<feature type="binding site" evidence="1">
    <location>
        <position position="327"/>
    </location>
    <ligand>
        <name>Mg(2+)</name>
        <dbReference type="ChEBI" id="CHEBI:18420"/>
        <label>1</label>
        <note>catalytic</note>
    </ligand>
</feature>
<dbReference type="OrthoDB" id="9758957at2"/>
<dbReference type="CDD" id="cd01637">
    <property type="entry name" value="IMPase_like"/>
    <property type="match status" value="1"/>
</dbReference>
<dbReference type="RefSeq" id="WP_012298715.1">
    <property type="nucleotide sequence ID" value="NC_010407.1"/>
</dbReference>
<feature type="compositionally biased region" description="Pro residues" evidence="2">
    <location>
        <begin position="530"/>
        <end position="545"/>
    </location>
</feature>
<dbReference type="eggNOG" id="COG0483">
    <property type="taxonomic scope" value="Bacteria"/>
</dbReference>
<evidence type="ECO:0000313" key="4">
    <source>
        <dbReference type="Proteomes" id="UP000001318"/>
    </source>
</evidence>
<keyword evidence="1" id="KW-0460">Magnesium</keyword>
<keyword evidence="1" id="KW-0479">Metal-binding</keyword>
<accession>B0RI19</accession>
<dbReference type="Pfam" id="PF03009">
    <property type="entry name" value="GDPD"/>
    <property type="match status" value="1"/>
</dbReference>
<dbReference type="InterPro" id="IPR017946">
    <property type="entry name" value="PLC-like_Pdiesterase_TIM-brl"/>
</dbReference>
<dbReference type="SUPFAM" id="SSF51695">
    <property type="entry name" value="PLC-like phosphodiesterases"/>
    <property type="match status" value="1"/>
</dbReference>
<dbReference type="Pfam" id="PF00459">
    <property type="entry name" value="Inositol_P"/>
    <property type="match status" value="1"/>
</dbReference>
<reference evidence="3 4" key="1">
    <citation type="journal article" date="2008" name="J. Bacteriol.">
        <title>Genome of the actinomycete plant pathogen Clavibacter michiganensis subsp. sepedonicus suggests recent niche adaptation.</title>
        <authorList>
            <person name="Bentley S.D."/>
            <person name="Corton C."/>
            <person name="Brown S.E."/>
            <person name="Barron A."/>
            <person name="Clark L."/>
            <person name="Doggett J."/>
            <person name="Harris B."/>
            <person name="Ormond D."/>
            <person name="Quail M.A."/>
            <person name="May G."/>
            <person name="Francis D."/>
            <person name="Knudson D."/>
            <person name="Parkhill J."/>
            <person name="Ishimaru C.A."/>
        </authorList>
    </citation>
    <scope>NUCLEOTIDE SEQUENCE [LARGE SCALE GENOMIC DNA]</scope>
    <source>
        <strain evidence="4">ATCC 33113 / DSM 20744 / JCM 9667 / LMG 2889 / ICMP 2535 / C-1</strain>
    </source>
</reference>
<dbReference type="InterPro" id="IPR030395">
    <property type="entry name" value="GP_PDE_dom"/>
</dbReference>
<dbReference type="KEGG" id="cms:CMS1334"/>
<name>B0RI19_CLASE</name>
<dbReference type="Gene3D" id="3.20.20.190">
    <property type="entry name" value="Phosphatidylinositol (PI) phosphodiesterase"/>
    <property type="match status" value="1"/>
</dbReference>
<dbReference type="Gene3D" id="3.30.540.10">
    <property type="entry name" value="Fructose-1,6-Bisphosphatase, subunit A, domain 1"/>
    <property type="match status" value="1"/>
</dbReference>
<dbReference type="eggNOG" id="COG0584">
    <property type="taxonomic scope" value="Bacteria"/>
</dbReference>
<evidence type="ECO:0000256" key="2">
    <source>
        <dbReference type="SAM" id="MobiDB-lite"/>
    </source>
</evidence>
<dbReference type="GO" id="GO:0008081">
    <property type="term" value="F:phosphoric diester hydrolase activity"/>
    <property type="evidence" value="ECO:0007669"/>
    <property type="project" value="InterPro"/>
</dbReference>